<gene>
    <name evidence="2" type="ORF">PS833_05348</name>
</gene>
<dbReference type="RefSeq" id="WP_150800494.1">
    <property type="nucleotide sequence ID" value="NZ_CABVHU010000017.1"/>
</dbReference>
<dbReference type="EMBL" id="CABVHU010000017">
    <property type="protein sequence ID" value="VVO35540.1"/>
    <property type="molecule type" value="Genomic_DNA"/>
</dbReference>
<dbReference type="Proteomes" id="UP000409037">
    <property type="component" value="Unassembled WGS sequence"/>
</dbReference>
<accession>A0A5E7F8F8</accession>
<feature type="signal peptide" evidence="1">
    <location>
        <begin position="1"/>
        <end position="21"/>
    </location>
</feature>
<proteinExistence type="predicted"/>
<reference evidence="2 3" key="1">
    <citation type="submission" date="2019-09" db="EMBL/GenBank/DDBJ databases">
        <authorList>
            <person name="Chandra G."/>
            <person name="Truman W A."/>
        </authorList>
    </citation>
    <scope>NUCLEOTIDE SEQUENCE [LARGE SCALE GENOMIC DNA]</scope>
    <source>
        <strain evidence="2">PS833</strain>
    </source>
</reference>
<sequence precursor="true">MRSFSRKLVMLCLVFSVQGVAAVQAATEPPTSEASTPQRISVLAGKLSYTLPQGYVERELPELDAKARAQGVTGTMYVNAAQKRMVVVTETPVAEGSIAGDNDEEFLLGLANGTISKHESGYKDFRILRDKEVVKKNGLGILEIDAYGTLGNDQLLNTTLLAASGTTAAYIHLISPRDTRKTHIALIKAIIGE</sequence>
<evidence type="ECO:0000313" key="2">
    <source>
        <dbReference type="EMBL" id="VVO35540.1"/>
    </source>
</evidence>
<name>A0A5E7F8F8_PSEFL</name>
<protein>
    <submittedName>
        <fullName evidence="2">Uncharacterized protein</fullName>
    </submittedName>
</protein>
<keyword evidence="1" id="KW-0732">Signal</keyword>
<feature type="chain" id="PRO_5023125563" evidence="1">
    <location>
        <begin position="22"/>
        <end position="193"/>
    </location>
</feature>
<dbReference type="AlphaFoldDB" id="A0A5E7F8F8"/>
<evidence type="ECO:0000256" key="1">
    <source>
        <dbReference type="SAM" id="SignalP"/>
    </source>
</evidence>
<organism evidence="2 3">
    <name type="scientific">Pseudomonas fluorescens</name>
    <dbReference type="NCBI Taxonomy" id="294"/>
    <lineage>
        <taxon>Bacteria</taxon>
        <taxon>Pseudomonadati</taxon>
        <taxon>Pseudomonadota</taxon>
        <taxon>Gammaproteobacteria</taxon>
        <taxon>Pseudomonadales</taxon>
        <taxon>Pseudomonadaceae</taxon>
        <taxon>Pseudomonas</taxon>
    </lineage>
</organism>
<evidence type="ECO:0000313" key="3">
    <source>
        <dbReference type="Proteomes" id="UP000409037"/>
    </source>
</evidence>
<dbReference type="OrthoDB" id="7026399at2"/>